<reference evidence="3 4" key="1">
    <citation type="submission" date="2018-08" db="EMBL/GenBank/DDBJ databases">
        <title>Verrucosispora craniellae sp. nov., isolated from a marine sponge in the South China Sea.</title>
        <authorList>
            <person name="Li L."/>
            <person name="Lin H.W."/>
        </authorList>
    </citation>
    <scope>NUCLEOTIDE SEQUENCE [LARGE SCALE GENOMIC DNA]</scope>
    <source>
        <strain evidence="3 4">LHW63014</strain>
    </source>
</reference>
<dbReference type="InterPro" id="IPR050177">
    <property type="entry name" value="Lipid_A_modif_metabolic_enz"/>
</dbReference>
<proteinExistence type="predicted"/>
<feature type="compositionally biased region" description="Basic residues" evidence="1">
    <location>
        <begin position="1"/>
        <end position="10"/>
    </location>
</feature>
<feature type="domain" description="NAD-dependent epimerase/dehydratase" evidence="2">
    <location>
        <begin position="68"/>
        <end position="281"/>
    </location>
</feature>
<dbReference type="InterPro" id="IPR001509">
    <property type="entry name" value="Epimerase_deHydtase"/>
</dbReference>
<dbReference type="SUPFAM" id="SSF51735">
    <property type="entry name" value="NAD(P)-binding Rossmann-fold domains"/>
    <property type="match status" value="1"/>
</dbReference>
<dbReference type="EMBL" id="QVFU01000045">
    <property type="protein sequence ID" value="RFS43785.1"/>
    <property type="molecule type" value="Genomic_DNA"/>
</dbReference>
<dbReference type="AlphaFoldDB" id="A0A372FSR4"/>
<dbReference type="Proteomes" id="UP000262621">
    <property type="component" value="Unassembled WGS sequence"/>
</dbReference>
<dbReference type="InterPro" id="IPR036291">
    <property type="entry name" value="NAD(P)-bd_dom_sf"/>
</dbReference>
<evidence type="ECO:0000256" key="1">
    <source>
        <dbReference type="SAM" id="MobiDB-lite"/>
    </source>
</evidence>
<dbReference type="CDD" id="cd08946">
    <property type="entry name" value="SDR_e"/>
    <property type="match status" value="1"/>
</dbReference>
<sequence length="380" mass="40392">MAGPLRRRRDRRGDPGQHVRAGTGDGGGRRRRGRAVSSPWDRQARHAPGGLGRTLTVGTATATRPVRVLVTGATGFLGRWVTEGFSALGDHVTTFSGRALGAASTKTGRALRRAAAEVDAVCHLAAATPLQLGRRDDLAYARCNVDATHLLLDAVAATSGCRVVFASTAMVGGLSEAATRRQSDRVTYAESKLVAEDLVERYSGQAGSGVSLRFNALGGPRTPPDRGVVAAALRAAHEDRPFDLYGSGSSGRDYLHVLDAARAVISAARRPVDGYQAIEIGSGQLSTTDAVLAAVEHATGRRVRRRHLPERADVDERPACDLRPARAMLDWTPHRSRLATLVSDQWAEQQEPGGFSARLRWALDTSGRPLTTIAPPRAGG</sequence>
<evidence type="ECO:0000313" key="3">
    <source>
        <dbReference type="EMBL" id="RFS43785.1"/>
    </source>
</evidence>
<gene>
    <name evidence="3" type="ORF">D0Q02_25875</name>
</gene>
<organism evidence="3 4">
    <name type="scientific">Micromonospora craniellae</name>
    <dbReference type="NCBI Taxonomy" id="2294034"/>
    <lineage>
        <taxon>Bacteria</taxon>
        <taxon>Bacillati</taxon>
        <taxon>Actinomycetota</taxon>
        <taxon>Actinomycetes</taxon>
        <taxon>Micromonosporales</taxon>
        <taxon>Micromonosporaceae</taxon>
        <taxon>Micromonospora</taxon>
    </lineage>
</organism>
<name>A0A372FSR4_9ACTN</name>
<protein>
    <submittedName>
        <fullName evidence="3">NAD(P)-dependent oxidoreductase</fullName>
    </submittedName>
</protein>
<dbReference type="PANTHER" id="PTHR43245:SF13">
    <property type="entry name" value="UDP-D-APIOSE_UDP-D-XYLOSE SYNTHASE 2"/>
    <property type="match status" value="1"/>
</dbReference>
<accession>A0A372FSR4</accession>
<dbReference type="Gene3D" id="3.40.50.720">
    <property type="entry name" value="NAD(P)-binding Rossmann-like Domain"/>
    <property type="match status" value="1"/>
</dbReference>
<keyword evidence="4" id="KW-1185">Reference proteome</keyword>
<feature type="region of interest" description="Disordered" evidence="1">
    <location>
        <begin position="1"/>
        <end position="55"/>
    </location>
</feature>
<dbReference type="PANTHER" id="PTHR43245">
    <property type="entry name" value="BIFUNCTIONAL POLYMYXIN RESISTANCE PROTEIN ARNA"/>
    <property type="match status" value="1"/>
</dbReference>
<evidence type="ECO:0000313" key="4">
    <source>
        <dbReference type="Proteomes" id="UP000262621"/>
    </source>
</evidence>
<evidence type="ECO:0000259" key="2">
    <source>
        <dbReference type="Pfam" id="PF01370"/>
    </source>
</evidence>
<dbReference type="Pfam" id="PF01370">
    <property type="entry name" value="Epimerase"/>
    <property type="match status" value="1"/>
</dbReference>
<comment type="caution">
    <text evidence="3">The sequence shown here is derived from an EMBL/GenBank/DDBJ whole genome shotgun (WGS) entry which is preliminary data.</text>
</comment>